<proteinExistence type="predicted"/>
<reference evidence="1 2" key="1">
    <citation type="submission" date="2016-05" db="EMBL/GenBank/DDBJ databases">
        <title>Complete Genome and Methylome Analysis of Psychrotrophic Bacterial Isolates from Antarctic Lake Untersee.</title>
        <authorList>
            <person name="Fomenkov A."/>
            <person name="Akimov V.N."/>
            <person name="Vasilyeva L.V."/>
            <person name="Andersen D."/>
            <person name="Vincze T."/>
            <person name="Roberts R.J."/>
        </authorList>
    </citation>
    <scope>NUCLEOTIDE SEQUENCE [LARGE SCALE GENOMIC DNA]</scope>
    <source>
        <strain evidence="1 2">U14-5</strain>
    </source>
</reference>
<organism evidence="1 2">
    <name type="scientific">Roseomonas gilardii</name>
    <dbReference type="NCBI Taxonomy" id="257708"/>
    <lineage>
        <taxon>Bacteria</taxon>
        <taxon>Pseudomonadati</taxon>
        <taxon>Pseudomonadota</taxon>
        <taxon>Alphaproteobacteria</taxon>
        <taxon>Acetobacterales</taxon>
        <taxon>Roseomonadaceae</taxon>
        <taxon>Roseomonas</taxon>
    </lineage>
</organism>
<dbReference type="EMBL" id="CP015584">
    <property type="protein sequence ID" value="APT60029.1"/>
    <property type="molecule type" value="Genomic_DNA"/>
</dbReference>
<sequence length="108" mass="12020">MMGAALFAAYQRAVRRGDPFDLEEIDALVEKADGRCQITGIPFSDAVVGECRTRPWVPTVDRIDATKGYVKGNMRLVCWAANLALADWGDEVFWTLVEAAYRKRHGDG</sequence>
<dbReference type="Proteomes" id="UP000185494">
    <property type="component" value="Chromosome 2"/>
</dbReference>
<name>A0A1L7AMQ3_9PROT</name>
<dbReference type="KEGG" id="rgi:RGI145_22350"/>
<accession>A0A1L7AMQ3</accession>
<evidence type="ECO:0000313" key="1">
    <source>
        <dbReference type="EMBL" id="APT60029.1"/>
    </source>
</evidence>
<protein>
    <submittedName>
        <fullName evidence="1">Uncharacterized protein</fullName>
    </submittedName>
</protein>
<dbReference type="STRING" id="257708.RGI145_22350"/>
<dbReference type="AlphaFoldDB" id="A0A1L7AMQ3"/>
<gene>
    <name evidence="1" type="ORF">RGI145_22350</name>
</gene>
<dbReference type="Gene3D" id="3.30.40.220">
    <property type="match status" value="1"/>
</dbReference>
<evidence type="ECO:0000313" key="2">
    <source>
        <dbReference type="Proteomes" id="UP000185494"/>
    </source>
</evidence>